<name>K1QYB5_MAGGI</name>
<dbReference type="InterPro" id="IPR013806">
    <property type="entry name" value="Kringle-like"/>
</dbReference>
<dbReference type="HOGENOM" id="CLU_1887735_0_0_1"/>
<feature type="disulfide bond" evidence="1">
    <location>
        <begin position="24"/>
        <end position="47"/>
    </location>
</feature>
<dbReference type="PRINTS" id="PR00018">
    <property type="entry name" value="KRINGLE"/>
</dbReference>
<proteinExistence type="predicted"/>
<dbReference type="InterPro" id="IPR000001">
    <property type="entry name" value="Kringle"/>
</dbReference>
<reference evidence="3" key="1">
    <citation type="journal article" date="2012" name="Nature">
        <title>The oyster genome reveals stress adaptation and complexity of shell formation.</title>
        <authorList>
            <person name="Zhang G."/>
            <person name="Fang X."/>
            <person name="Guo X."/>
            <person name="Li L."/>
            <person name="Luo R."/>
            <person name="Xu F."/>
            <person name="Yang P."/>
            <person name="Zhang L."/>
            <person name="Wang X."/>
            <person name="Qi H."/>
            <person name="Xiong Z."/>
            <person name="Que H."/>
            <person name="Xie Y."/>
            <person name="Holland P.W."/>
            <person name="Paps J."/>
            <person name="Zhu Y."/>
            <person name="Wu F."/>
            <person name="Chen Y."/>
            <person name="Wang J."/>
            <person name="Peng C."/>
            <person name="Meng J."/>
            <person name="Yang L."/>
            <person name="Liu J."/>
            <person name="Wen B."/>
            <person name="Zhang N."/>
            <person name="Huang Z."/>
            <person name="Zhu Q."/>
            <person name="Feng Y."/>
            <person name="Mount A."/>
            <person name="Hedgecock D."/>
            <person name="Xu Z."/>
            <person name="Liu Y."/>
            <person name="Domazet-Loso T."/>
            <person name="Du Y."/>
            <person name="Sun X."/>
            <person name="Zhang S."/>
            <person name="Liu B."/>
            <person name="Cheng P."/>
            <person name="Jiang X."/>
            <person name="Li J."/>
            <person name="Fan D."/>
            <person name="Wang W."/>
            <person name="Fu W."/>
            <person name="Wang T."/>
            <person name="Wang B."/>
            <person name="Zhang J."/>
            <person name="Peng Z."/>
            <person name="Li Y."/>
            <person name="Li N."/>
            <person name="Wang J."/>
            <person name="Chen M."/>
            <person name="He Y."/>
            <person name="Tan F."/>
            <person name="Song X."/>
            <person name="Zheng Q."/>
            <person name="Huang R."/>
            <person name="Yang H."/>
            <person name="Du X."/>
            <person name="Chen L."/>
            <person name="Yang M."/>
            <person name="Gaffney P.M."/>
            <person name="Wang S."/>
            <person name="Luo L."/>
            <person name="She Z."/>
            <person name="Ming Y."/>
            <person name="Huang W."/>
            <person name="Zhang S."/>
            <person name="Huang B."/>
            <person name="Zhang Y."/>
            <person name="Qu T."/>
            <person name="Ni P."/>
            <person name="Miao G."/>
            <person name="Wang J."/>
            <person name="Wang Q."/>
            <person name="Steinberg C.E."/>
            <person name="Wang H."/>
            <person name="Li N."/>
            <person name="Qian L."/>
            <person name="Zhang G."/>
            <person name="Li Y."/>
            <person name="Yang H."/>
            <person name="Liu X."/>
            <person name="Wang J."/>
            <person name="Yin Y."/>
            <person name="Wang J."/>
        </authorList>
    </citation>
    <scope>NUCLEOTIDE SEQUENCE [LARGE SCALE GENOMIC DNA]</scope>
    <source>
        <strain evidence="3">05x7-T-G4-1.051#20</strain>
    </source>
</reference>
<accession>K1QYB5</accession>
<keyword evidence="1" id="KW-0420">Kringle</keyword>
<dbReference type="PROSITE" id="PS00021">
    <property type="entry name" value="KRINGLE_1"/>
    <property type="match status" value="2"/>
</dbReference>
<dbReference type="PROSITE" id="PS50070">
    <property type="entry name" value="KRINGLE_2"/>
    <property type="match status" value="2"/>
</dbReference>
<evidence type="ECO:0000313" key="3">
    <source>
        <dbReference type="EMBL" id="EKC38678.1"/>
    </source>
</evidence>
<dbReference type="Pfam" id="PF00051">
    <property type="entry name" value="Kringle"/>
    <property type="match status" value="2"/>
</dbReference>
<dbReference type="InterPro" id="IPR050759">
    <property type="entry name" value="Serine_protease_kringle"/>
</dbReference>
<keyword evidence="1" id="KW-1015">Disulfide bond</keyword>
<dbReference type="EMBL" id="JH816722">
    <property type="protein sequence ID" value="EKC38678.1"/>
    <property type="molecule type" value="Genomic_DNA"/>
</dbReference>
<feature type="domain" description="Kringle" evidence="2">
    <location>
        <begin position="1"/>
        <end position="52"/>
    </location>
</feature>
<dbReference type="PANTHER" id="PTHR24261:SF7">
    <property type="entry name" value="KRINGLE DOMAIN-CONTAINING PROTEIN"/>
    <property type="match status" value="1"/>
</dbReference>
<dbReference type="SMART" id="SM00130">
    <property type="entry name" value="KR"/>
    <property type="match status" value="2"/>
</dbReference>
<gene>
    <name evidence="3" type="ORF">CGI_10009750</name>
</gene>
<dbReference type="SUPFAM" id="SSF57440">
    <property type="entry name" value="Kringle-like"/>
    <property type="match status" value="2"/>
</dbReference>
<dbReference type="InterPro" id="IPR038178">
    <property type="entry name" value="Kringle_sf"/>
</dbReference>
<dbReference type="AlphaFoldDB" id="K1QYB5"/>
<dbReference type="InParanoid" id="K1QYB5"/>
<evidence type="ECO:0000259" key="2">
    <source>
        <dbReference type="PROSITE" id="PS50070"/>
    </source>
</evidence>
<sequence length="145" mass="16389">MAPHQHNFSVGFMGLSASEHENYCRNPNDDIMPWCFTVKSTVGFQYCNIQECKKSDDCKITKTGSEYKGKQNRTRGGIPCQRWDTITPHKPDPDIGFPGATLSAQENFCRNPNKLKSVPWCYTVDPNVRWQTCGIPLCLNGKNAQ</sequence>
<dbReference type="Gene3D" id="2.40.20.10">
    <property type="entry name" value="Plasminogen Kringle 4"/>
    <property type="match status" value="2"/>
</dbReference>
<comment type="caution">
    <text evidence="1">Lacks conserved residue(s) required for the propagation of feature annotation.</text>
</comment>
<evidence type="ECO:0000256" key="1">
    <source>
        <dbReference type="PROSITE-ProRule" id="PRU00121"/>
    </source>
</evidence>
<dbReference type="CDD" id="cd00108">
    <property type="entry name" value="KR"/>
    <property type="match status" value="1"/>
</dbReference>
<dbReference type="InterPro" id="IPR018056">
    <property type="entry name" value="Kringle_CS"/>
</dbReference>
<feature type="domain" description="Kringle" evidence="2">
    <location>
        <begin position="64"/>
        <end position="138"/>
    </location>
</feature>
<dbReference type="PANTHER" id="PTHR24261">
    <property type="entry name" value="PLASMINOGEN-RELATED"/>
    <property type="match status" value="1"/>
</dbReference>
<protein>
    <submittedName>
        <fullName evidence="3">Plasminogen</fullName>
    </submittedName>
</protein>
<organism evidence="3">
    <name type="scientific">Magallana gigas</name>
    <name type="common">Pacific oyster</name>
    <name type="synonym">Crassostrea gigas</name>
    <dbReference type="NCBI Taxonomy" id="29159"/>
    <lineage>
        <taxon>Eukaryota</taxon>
        <taxon>Metazoa</taxon>
        <taxon>Spiralia</taxon>
        <taxon>Lophotrochozoa</taxon>
        <taxon>Mollusca</taxon>
        <taxon>Bivalvia</taxon>
        <taxon>Autobranchia</taxon>
        <taxon>Pteriomorphia</taxon>
        <taxon>Ostreida</taxon>
        <taxon>Ostreoidea</taxon>
        <taxon>Ostreidae</taxon>
        <taxon>Magallana</taxon>
    </lineage>
</organism>